<feature type="domain" description="Pyridoxamine 5'-phosphate oxidase N-terminal" evidence="2">
    <location>
        <begin position="11"/>
        <end position="99"/>
    </location>
</feature>
<name>A0A1I0UDQ2_9NOCA</name>
<dbReference type="InterPro" id="IPR052019">
    <property type="entry name" value="F420H2_bilvrd_red/Heme_oxyg"/>
</dbReference>
<organism evidence="3 4">
    <name type="scientific">Rhodococcoides kroppenstedtii</name>
    <dbReference type="NCBI Taxonomy" id="293050"/>
    <lineage>
        <taxon>Bacteria</taxon>
        <taxon>Bacillati</taxon>
        <taxon>Actinomycetota</taxon>
        <taxon>Actinomycetes</taxon>
        <taxon>Mycobacteriales</taxon>
        <taxon>Nocardiaceae</taxon>
        <taxon>Rhodococcoides</taxon>
    </lineage>
</organism>
<dbReference type="GO" id="GO:0070967">
    <property type="term" value="F:coenzyme F420 binding"/>
    <property type="evidence" value="ECO:0007669"/>
    <property type="project" value="TreeGrafter"/>
</dbReference>
<dbReference type="NCBIfam" id="TIGR03666">
    <property type="entry name" value="Rv2061_F420"/>
    <property type="match status" value="1"/>
</dbReference>
<keyword evidence="1" id="KW-0560">Oxidoreductase</keyword>
<dbReference type="InterPro" id="IPR012349">
    <property type="entry name" value="Split_barrel_FMN-bd"/>
</dbReference>
<dbReference type="OrthoDB" id="5738083at2"/>
<accession>A0A1I0UDQ2</accession>
<dbReference type="InterPro" id="IPR019965">
    <property type="entry name" value="PPOX_F420-dep_Rv2061_put"/>
</dbReference>
<protein>
    <recommendedName>
        <fullName evidence="2">Pyridoxamine 5'-phosphate oxidase N-terminal domain-containing protein</fullName>
    </recommendedName>
</protein>
<evidence type="ECO:0000313" key="3">
    <source>
        <dbReference type="EMBL" id="SFA62161.1"/>
    </source>
</evidence>
<evidence type="ECO:0000256" key="1">
    <source>
        <dbReference type="ARBA" id="ARBA00023002"/>
    </source>
</evidence>
<dbReference type="RefSeq" id="WP_068366077.1">
    <property type="nucleotide sequence ID" value="NZ_FOJN01000021.1"/>
</dbReference>
<dbReference type="AlphaFoldDB" id="A0A1I0UDQ2"/>
<sequence length="126" mass="13493">MTNPFGEVGTAKYVLLTTFTKDGTPKPTPIWAALDGEELLMWTQRESWKVKRIRNTPRVTVATCDRSGNNAGPALEATAEVLDDAGTERARKAIAAKYGLVGKIGVTFSALVKGKSSTVGLAVRRA</sequence>
<dbReference type="Pfam" id="PF01243">
    <property type="entry name" value="PNPOx_N"/>
    <property type="match status" value="1"/>
</dbReference>
<reference evidence="3 4" key="1">
    <citation type="submission" date="2016-10" db="EMBL/GenBank/DDBJ databases">
        <authorList>
            <person name="de Groot N.N."/>
        </authorList>
    </citation>
    <scope>NUCLEOTIDE SEQUENCE [LARGE SCALE GENOMIC DNA]</scope>
    <source>
        <strain evidence="3 4">DSM 44908</strain>
    </source>
</reference>
<dbReference type="Proteomes" id="UP000182054">
    <property type="component" value="Unassembled WGS sequence"/>
</dbReference>
<dbReference type="InterPro" id="IPR011576">
    <property type="entry name" value="Pyridox_Oxase_N"/>
</dbReference>
<evidence type="ECO:0000313" key="4">
    <source>
        <dbReference type="Proteomes" id="UP000182054"/>
    </source>
</evidence>
<dbReference type="EMBL" id="FOJN01000021">
    <property type="protein sequence ID" value="SFA62161.1"/>
    <property type="molecule type" value="Genomic_DNA"/>
</dbReference>
<dbReference type="GO" id="GO:0005829">
    <property type="term" value="C:cytosol"/>
    <property type="evidence" value="ECO:0007669"/>
    <property type="project" value="TreeGrafter"/>
</dbReference>
<proteinExistence type="predicted"/>
<dbReference type="SUPFAM" id="SSF50475">
    <property type="entry name" value="FMN-binding split barrel"/>
    <property type="match status" value="1"/>
</dbReference>
<dbReference type="PANTHER" id="PTHR35176">
    <property type="entry name" value="HEME OXYGENASE HI_0854-RELATED"/>
    <property type="match status" value="1"/>
</dbReference>
<dbReference type="Gene3D" id="2.30.110.10">
    <property type="entry name" value="Electron Transport, Fmn-binding Protein, Chain A"/>
    <property type="match status" value="1"/>
</dbReference>
<dbReference type="GeneID" id="85487623"/>
<evidence type="ECO:0000259" key="2">
    <source>
        <dbReference type="Pfam" id="PF01243"/>
    </source>
</evidence>
<dbReference type="PANTHER" id="PTHR35176:SF11">
    <property type="entry name" value="PYRIDOXAMINE 5'-PHOSPHATE OXIDASE FAMILY PROTEIN"/>
    <property type="match status" value="1"/>
</dbReference>
<gene>
    <name evidence="3" type="ORF">SAMN05444374_12126</name>
</gene>
<dbReference type="GO" id="GO:0016627">
    <property type="term" value="F:oxidoreductase activity, acting on the CH-CH group of donors"/>
    <property type="evidence" value="ECO:0007669"/>
    <property type="project" value="TreeGrafter"/>
</dbReference>